<evidence type="ECO:0000256" key="1">
    <source>
        <dbReference type="ARBA" id="ARBA00011073"/>
    </source>
</evidence>
<feature type="region of interest" description="Disordered" evidence="6">
    <location>
        <begin position="140"/>
        <end position="167"/>
    </location>
</feature>
<dbReference type="PANTHER" id="PTHR43806">
    <property type="entry name" value="PEPTIDASE S8"/>
    <property type="match status" value="1"/>
</dbReference>
<evidence type="ECO:0000256" key="3">
    <source>
        <dbReference type="ARBA" id="ARBA00022801"/>
    </source>
</evidence>
<dbReference type="Pfam" id="PF00082">
    <property type="entry name" value="Peptidase_S8"/>
    <property type="match status" value="1"/>
</dbReference>
<proteinExistence type="inferred from homology"/>
<name>A0A077M928_9MICO</name>
<feature type="domain" description="Peptidase S8/S53" evidence="7">
    <location>
        <begin position="175"/>
        <end position="413"/>
    </location>
</feature>
<protein>
    <submittedName>
        <fullName evidence="8">Putative Subtilisin</fullName>
        <ecNumber evidence="8">3.4.21.62</ecNumber>
    </submittedName>
</protein>
<comment type="similarity">
    <text evidence="1 5">Belongs to the peptidase S8 family.</text>
</comment>
<evidence type="ECO:0000313" key="8">
    <source>
        <dbReference type="EMBL" id="CCH80505.1"/>
    </source>
</evidence>
<dbReference type="PROSITE" id="PS51892">
    <property type="entry name" value="SUBTILASE"/>
    <property type="match status" value="1"/>
</dbReference>
<dbReference type="AlphaFoldDB" id="A0A077M928"/>
<feature type="active site" description="Charge relay system" evidence="5">
    <location>
        <position position="221"/>
    </location>
</feature>
<reference evidence="8 9" key="1">
    <citation type="journal article" date="2013" name="ISME J.">
        <title>A metabolic model for members of the genus Tetrasphaera involved in enhanced biological phosphorus removal.</title>
        <authorList>
            <person name="Kristiansen R."/>
            <person name="Nguyen H.T.T."/>
            <person name="Saunders A.M."/>
            <person name="Nielsen J.L."/>
            <person name="Wimmer R."/>
            <person name="Le V.Q."/>
            <person name="McIlroy S.J."/>
            <person name="Petrovski S."/>
            <person name="Seviour R.J."/>
            <person name="Calteau A."/>
            <person name="Nielsen K.L."/>
            <person name="Nielsen P.H."/>
        </authorList>
    </citation>
    <scope>NUCLEOTIDE SEQUENCE [LARGE SCALE GENOMIC DNA]</scope>
    <source>
        <strain evidence="8 9">T1-X7</strain>
    </source>
</reference>
<gene>
    <name evidence="8" type="ORF">BN12_980002</name>
</gene>
<dbReference type="InterPro" id="IPR050131">
    <property type="entry name" value="Peptidase_S8_subtilisin-like"/>
</dbReference>
<evidence type="ECO:0000256" key="5">
    <source>
        <dbReference type="PROSITE-ProRule" id="PRU01240"/>
    </source>
</evidence>
<dbReference type="GO" id="GO:0004252">
    <property type="term" value="F:serine-type endopeptidase activity"/>
    <property type="evidence" value="ECO:0007669"/>
    <property type="project" value="UniProtKB-UniRule"/>
</dbReference>
<keyword evidence="4 5" id="KW-0720">Serine protease</keyword>
<dbReference type="PANTHER" id="PTHR43806:SF11">
    <property type="entry name" value="CEREVISIN-RELATED"/>
    <property type="match status" value="1"/>
</dbReference>
<dbReference type="SUPFAM" id="SSF52743">
    <property type="entry name" value="Subtilisin-like"/>
    <property type="match status" value="1"/>
</dbReference>
<dbReference type="OrthoDB" id="5177045at2"/>
<organism evidence="8 9">
    <name type="scientific">Nostocoides japonicum T1-X7</name>
    <dbReference type="NCBI Taxonomy" id="1194083"/>
    <lineage>
        <taxon>Bacteria</taxon>
        <taxon>Bacillati</taxon>
        <taxon>Actinomycetota</taxon>
        <taxon>Actinomycetes</taxon>
        <taxon>Micrococcales</taxon>
        <taxon>Intrasporangiaceae</taxon>
        <taxon>Nostocoides</taxon>
    </lineage>
</organism>
<evidence type="ECO:0000256" key="6">
    <source>
        <dbReference type="SAM" id="MobiDB-lite"/>
    </source>
</evidence>
<dbReference type="InterPro" id="IPR015500">
    <property type="entry name" value="Peptidase_S8_subtilisin-rel"/>
</dbReference>
<comment type="caution">
    <text evidence="8">The sequence shown here is derived from an EMBL/GenBank/DDBJ whole genome shotgun (WGS) entry which is preliminary data.</text>
</comment>
<dbReference type="InterPro" id="IPR036852">
    <property type="entry name" value="Peptidase_S8/S53_dom_sf"/>
</dbReference>
<dbReference type="GO" id="GO:0006508">
    <property type="term" value="P:proteolysis"/>
    <property type="evidence" value="ECO:0007669"/>
    <property type="project" value="UniProtKB-KW"/>
</dbReference>
<dbReference type="EMBL" id="CAJB01000434">
    <property type="protein sequence ID" value="CCH80505.1"/>
    <property type="molecule type" value="Genomic_DNA"/>
</dbReference>
<dbReference type="STRING" id="1194083.BN12_980002"/>
<keyword evidence="9" id="KW-1185">Reference proteome</keyword>
<dbReference type="Gene3D" id="3.40.50.200">
    <property type="entry name" value="Peptidase S8/S53 domain"/>
    <property type="match status" value="1"/>
</dbReference>
<evidence type="ECO:0000313" key="9">
    <source>
        <dbReference type="Proteomes" id="UP000035721"/>
    </source>
</evidence>
<dbReference type="InterPro" id="IPR000209">
    <property type="entry name" value="Peptidase_S8/S53_dom"/>
</dbReference>
<dbReference type="RefSeq" id="WP_048552590.1">
    <property type="nucleotide sequence ID" value="NZ_HF570958.1"/>
</dbReference>
<feature type="active site" description="Charge relay system" evidence="5">
    <location>
        <position position="381"/>
    </location>
</feature>
<dbReference type="PRINTS" id="PR00723">
    <property type="entry name" value="SUBTILISIN"/>
</dbReference>
<keyword evidence="3 5" id="KW-0378">Hydrolase</keyword>
<evidence type="ECO:0000256" key="2">
    <source>
        <dbReference type="ARBA" id="ARBA00022670"/>
    </source>
</evidence>
<keyword evidence="2 5" id="KW-0645">Protease</keyword>
<dbReference type="EC" id="3.4.21.62" evidence="8"/>
<accession>A0A077M928</accession>
<feature type="active site" description="Charge relay system" evidence="5">
    <location>
        <position position="180"/>
    </location>
</feature>
<sequence length="436" mass="45371">MDEKDRAEQLRYLRDRRLAEIDTAQSEGRLVVGRNGLYRAREFLVDEAGARSCAAVGGITVGGPAPAGHWRLTSEVPLEADPQTVDERLEPLGLRLAMLTDDRATAVEAVAEVRRRTPPTRTPGGPRIRTAGAHLNHVLSGEPVYQGGPGGPPSPADPLAEPTGTAATDLGAAPDIAVLDTGVAVGVAVLHPGLASVVEKDADDTNLLFEESGLLATEGGHGTFVCGLVHRLAPTVRIDPGRVLSPAGFGDDATISAELLETVAPVVNLSLGGYTEDGGSPPALTAAIHQVLSQGRVVVAAAGNDASDALFYPAAVKGVLAVGAYDSSDPARPVAAFSNGGYWVDLWAPGVGLRSAYVQGTYPSSDTGTDFDGYATWSGTSFAAPLVATEIARRYAAREDTRLTPREIADAFLDELPRGSYPGGGRLYTPPVDLTR</sequence>
<dbReference type="Proteomes" id="UP000035721">
    <property type="component" value="Unassembled WGS sequence"/>
</dbReference>
<evidence type="ECO:0000256" key="4">
    <source>
        <dbReference type="ARBA" id="ARBA00022825"/>
    </source>
</evidence>
<evidence type="ECO:0000259" key="7">
    <source>
        <dbReference type="Pfam" id="PF00082"/>
    </source>
</evidence>